<keyword evidence="4 5" id="KW-0472">Membrane</keyword>
<feature type="transmembrane region" description="Helical" evidence="5">
    <location>
        <begin position="48"/>
        <end position="68"/>
    </location>
</feature>
<dbReference type="Proteomes" id="UP000294894">
    <property type="component" value="Chromosome"/>
</dbReference>
<evidence type="ECO:0000256" key="5">
    <source>
        <dbReference type="SAM" id="Phobius"/>
    </source>
</evidence>
<feature type="transmembrane region" description="Helical" evidence="5">
    <location>
        <begin position="392"/>
        <end position="413"/>
    </location>
</feature>
<feature type="transmembrane region" description="Helical" evidence="5">
    <location>
        <begin position="189"/>
        <end position="212"/>
    </location>
</feature>
<evidence type="ECO:0000313" key="6">
    <source>
        <dbReference type="EMBL" id="QBR93149.1"/>
    </source>
</evidence>
<evidence type="ECO:0000256" key="3">
    <source>
        <dbReference type="ARBA" id="ARBA00022989"/>
    </source>
</evidence>
<dbReference type="RefSeq" id="WP_135078281.1">
    <property type="nucleotide sequence ID" value="NZ_CP038267.1"/>
</dbReference>
<reference evidence="6 7" key="1">
    <citation type="submission" date="2019-03" db="EMBL/GenBank/DDBJ databases">
        <title>Three New Species of Nocardioides, Nocardioides euryhalodurans sp. nov., Nocardioides seonyuensis sp. nov. and Nocardioides eburneoflavus sp. nov., Iolated from Soil.</title>
        <authorList>
            <person name="Roh S.G."/>
            <person name="Lee C."/>
            <person name="Kim M.-K."/>
            <person name="Kim S.B."/>
        </authorList>
    </citation>
    <scope>NUCLEOTIDE SEQUENCE [LARGE SCALE GENOMIC DNA]</scope>
    <source>
        <strain evidence="6 7">MMS17-SY117</strain>
    </source>
</reference>
<feature type="transmembrane region" description="Helical" evidence="5">
    <location>
        <begin position="233"/>
        <end position="260"/>
    </location>
</feature>
<dbReference type="InterPro" id="IPR001046">
    <property type="entry name" value="NRAMP_fam"/>
</dbReference>
<dbReference type="GO" id="GO:0034755">
    <property type="term" value="P:iron ion transmembrane transport"/>
    <property type="evidence" value="ECO:0007669"/>
    <property type="project" value="TreeGrafter"/>
</dbReference>
<proteinExistence type="predicted"/>
<keyword evidence="3 5" id="KW-1133">Transmembrane helix</keyword>
<dbReference type="GO" id="GO:0005384">
    <property type="term" value="F:manganese ion transmembrane transporter activity"/>
    <property type="evidence" value="ECO:0007669"/>
    <property type="project" value="TreeGrafter"/>
</dbReference>
<feature type="transmembrane region" description="Helical" evidence="5">
    <location>
        <begin position="18"/>
        <end position="42"/>
    </location>
</feature>
<feature type="transmembrane region" description="Helical" evidence="5">
    <location>
        <begin position="356"/>
        <end position="380"/>
    </location>
</feature>
<dbReference type="Pfam" id="PF01566">
    <property type="entry name" value="Nramp"/>
    <property type="match status" value="1"/>
</dbReference>
<comment type="subcellular location">
    <subcellularLocation>
        <location evidence="1">Membrane</location>
        <topology evidence="1">Multi-pass membrane protein</topology>
    </subcellularLocation>
</comment>
<evidence type="ECO:0000256" key="2">
    <source>
        <dbReference type="ARBA" id="ARBA00022692"/>
    </source>
</evidence>
<feature type="transmembrane region" description="Helical" evidence="5">
    <location>
        <begin position="89"/>
        <end position="110"/>
    </location>
</feature>
<dbReference type="GO" id="GO:0015086">
    <property type="term" value="F:cadmium ion transmembrane transporter activity"/>
    <property type="evidence" value="ECO:0007669"/>
    <property type="project" value="TreeGrafter"/>
</dbReference>
<dbReference type="AlphaFoldDB" id="A0A4P7GMK6"/>
<dbReference type="PANTHER" id="PTHR11706:SF3">
    <property type="entry name" value="METAL ION TRANSPORT PROTEIN"/>
    <property type="match status" value="1"/>
</dbReference>
<accession>A0A4P7GMK6</accession>
<keyword evidence="2 5" id="KW-0812">Transmembrane</keyword>
<name>A0A4P7GMK6_9ACTN</name>
<keyword evidence="7" id="KW-1185">Reference proteome</keyword>
<protein>
    <submittedName>
        <fullName evidence="6">Divalent metal cation transporter</fullName>
    </submittedName>
</protein>
<evidence type="ECO:0000313" key="7">
    <source>
        <dbReference type="Proteomes" id="UP000294894"/>
    </source>
</evidence>
<gene>
    <name evidence="6" type="ORF">EXE57_13365</name>
</gene>
<dbReference type="OrthoDB" id="9787548at2"/>
<evidence type="ECO:0000256" key="1">
    <source>
        <dbReference type="ARBA" id="ARBA00004141"/>
    </source>
</evidence>
<feature type="transmembrane region" description="Helical" evidence="5">
    <location>
        <begin position="151"/>
        <end position="169"/>
    </location>
</feature>
<feature type="transmembrane region" description="Helical" evidence="5">
    <location>
        <begin position="280"/>
        <end position="310"/>
    </location>
</feature>
<dbReference type="EMBL" id="CP038267">
    <property type="protein sequence ID" value="QBR93149.1"/>
    <property type="molecule type" value="Genomic_DNA"/>
</dbReference>
<dbReference type="GO" id="GO:0005886">
    <property type="term" value="C:plasma membrane"/>
    <property type="evidence" value="ECO:0007669"/>
    <property type="project" value="TreeGrafter"/>
</dbReference>
<sequence length="421" mass="44887">MDTSSAPSTRETKPRWSLIGPGIVVAATGVGGADLVATLIAGSNYGYALLWAVVIGCLMKVVLVEGAGRYTLATGHTIYEGWASLGRWTTWYFAPYIVIWGFVYGAAAMAGTGLPLASLLPFLPIEAWGIISGLLGLALVWSGRYGFFEKVCAALVGLMFVAMVMAAALTVPNLPELATGLAPMVPDGALFTTLAVAGGVGGTITLAAYGYWVREKGWSTESHMRVMRLDNGVAYLVTGLFVVATLIVGAELLYSANIAISEGEQGLLDLGNVLEDRYGAAAGTIFLIGFWAAAMSSLVGVWNGVSMMFADFLGHVRKLPEDHVERGPHGTAYKGYILWLTIPPIVPLLMGEPFYLILLYGVLGALFMPFLAITLLLILNSDRVPGRWRNKLFSNVLMAATALVFLVLAVQQLRDQISGLL</sequence>
<feature type="transmembrane region" description="Helical" evidence="5">
    <location>
        <begin position="331"/>
        <end position="350"/>
    </location>
</feature>
<feature type="transmembrane region" description="Helical" evidence="5">
    <location>
        <begin position="116"/>
        <end position="139"/>
    </location>
</feature>
<dbReference type="NCBIfam" id="NF037982">
    <property type="entry name" value="Nramp_1"/>
    <property type="match status" value="2"/>
</dbReference>
<organism evidence="6 7">
    <name type="scientific">Nocardioides euryhalodurans</name>
    <dbReference type="NCBI Taxonomy" id="2518370"/>
    <lineage>
        <taxon>Bacteria</taxon>
        <taxon>Bacillati</taxon>
        <taxon>Actinomycetota</taxon>
        <taxon>Actinomycetes</taxon>
        <taxon>Propionibacteriales</taxon>
        <taxon>Nocardioidaceae</taxon>
        <taxon>Nocardioides</taxon>
    </lineage>
</organism>
<dbReference type="PANTHER" id="PTHR11706">
    <property type="entry name" value="SOLUTE CARRIER PROTEIN FAMILY 11 MEMBER"/>
    <property type="match status" value="1"/>
</dbReference>
<evidence type="ECO:0000256" key="4">
    <source>
        <dbReference type="ARBA" id="ARBA00023136"/>
    </source>
</evidence>
<dbReference type="KEGG" id="noy:EXE57_13365"/>